<evidence type="ECO:0000256" key="3">
    <source>
        <dbReference type="ARBA" id="ARBA00018363"/>
    </source>
</evidence>
<dbReference type="Proteomes" id="UP000053617">
    <property type="component" value="Unassembled WGS sequence"/>
</dbReference>
<dbReference type="GO" id="GO:0003697">
    <property type="term" value="F:single-stranded DNA binding"/>
    <property type="evidence" value="ECO:0007669"/>
    <property type="project" value="TreeGrafter"/>
</dbReference>
<reference evidence="11 12" key="1">
    <citation type="submission" date="2015-01" db="EMBL/GenBank/DDBJ databases">
        <title>The Genome Sequence of Rhinocladiella mackenzie CBS 650.93.</title>
        <authorList>
            <consortium name="The Broad Institute Genomics Platform"/>
            <person name="Cuomo C."/>
            <person name="de Hoog S."/>
            <person name="Gorbushina A."/>
            <person name="Stielow B."/>
            <person name="Teixiera M."/>
            <person name="Abouelleil A."/>
            <person name="Chapman S.B."/>
            <person name="Priest M."/>
            <person name="Young S.K."/>
            <person name="Wortman J."/>
            <person name="Nusbaum C."/>
            <person name="Birren B."/>
        </authorList>
    </citation>
    <scope>NUCLEOTIDE SEQUENCE [LARGE SCALE GENOMIC DNA]</scope>
    <source>
        <strain evidence="11 12">CBS 650.93</strain>
    </source>
</reference>
<name>A0A0D2I5J8_9EURO</name>
<gene>
    <name evidence="11" type="ORF">Z518_10120</name>
</gene>
<dbReference type="InterPro" id="IPR040203">
    <property type="entry name" value="Sld2"/>
</dbReference>
<evidence type="ECO:0000256" key="1">
    <source>
        <dbReference type="ARBA" id="ARBA00004123"/>
    </source>
</evidence>
<dbReference type="GO" id="GO:1902977">
    <property type="term" value="P:mitotic DNA replication preinitiation complex assembly"/>
    <property type="evidence" value="ECO:0007669"/>
    <property type="project" value="TreeGrafter"/>
</dbReference>
<dbReference type="PANTHER" id="PTHR28124:SF1">
    <property type="entry name" value="DNA REPLICATION REGULATOR SLD2"/>
    <property type="match status" value="1"/>
</dbReference>
<feature type="compositionally biased region" description="Low complexity" evidence="10">
    <location>
        <begin position="311"/>
        <end position="332"/>
    </location>
</feature>
<comment type="function">
    <text evidence="7 8">Has a role in the initiation of DNA replication. Required at S-phase checkpoint.</text>
</comment>
<dbReference type="GeneID" id="25298191"/>
<keyword evidence="6 8" id="KW-0131">Cell cycle</keyword>
<dbReference type="VEuPathDB" id="FungiDB:Z518_10120"/>
<evidence type="ECO:0000256" key="2">
    <source>
        <dbReference type="ARBA" id="ARBA00007276"/>
    </source>
</evidence>
<feature type="region of interest" description="Disordered" evidence="10">
    <location>
        <begin position="192"/>
        <end position="233"/>
    </location>
</feature>
<feature type="region of interest" description="Disordered" evidence="10">
    <location>
        <begin position="78"/>
        <end position="140"/>
    </location>
</feature>
<proteinExistence type="inferred from homology"/>
<sequence>MDDNVSLLDTPKRVSLQSQANTLRAELKDFERKFAAAHDDRKPGKDDIKADVAIAAKYKEYNKVRDVLAGKLGLDALNKQQSQPTRRRRGRTDSAISLTPHRPRKGPSPSKSHLHPNEVDPYDAPPSASPKVVFHAIGPTPRRDGTVLGIFDLLSNSGSSKTTQETPSCRKRKIDAFNNCTNDDAIQNLAVAQTPSQRRSKQAENEKENLLTITPGSRARRGRRQQSKTPVSEGKRFMLNHFFATPSAVPFATLIDGDEELHSEVPTETNTPLRDAILGLSPSKDNQGQATTNATPPYLKRSFSFKERLLSASRDSSTRSSSMISKTRSSTSAGARNLRHVTFLPKPLSQMIADLQNRHSTLQGDNDDDLEALREMESNELNVLINDGQAAEVPAGAGSQMTWKKKGQKRTTRRAIIRPVKMKVADAPKFVAAEDDDEVEPEDELAADSERAVEREEEISQVGETQLATAPTPSDRKPDDDSDLDRLIAEVEQEGTEQLSDPEDEFIPEPASPVKTRRGGDSKSEKVKSAKSVRPKKNTGDLIGKPASAKDSRAKTSKSTVEDGSGPGRVRTINPNAYTHMNFRTLKIKNKNSKAKYRGRFGRGRR</sequence>
<feature type="compositionally biased region" description="Acidic residues" evidence="10">
    <location>
        <begin position="433"/>
        <end position="447"/>
    </location>
</feature>
<evidence type="ECO:0000256" key="8">
    <source>
        <dbReference type="RuleBase" id="RU367067"/>
    </source>
</evidence>
<protein>
    <recommendedName>
        <fullName evidence="3 8">DNA replication regulator SLD2</fullName>
    </recommendedName>
</protein>
<dbReference type="PANTHER" id="PTHR28124">
    <property type="entry name" value="DNA REPLICATION REGULATOR SLD2"/>
    <property type="match status" value="1"/>
</dbReference>
<keyword evidence="4 8" id="KW-0235">DNA replication</keyword>
<feature type="region of interest" description="Disordered" evidence="10">
    <location>
        <begin position="428"/>
        <end position="578"/>
    </location>
</feature>
<accession>A0A0D2I5J8</accession>
<feature type="compositionally biased region" description="Polar residues" evidence="10">
    <location>
        <begin position="283"/>
        <end position="295"/>
    </location>
</feature>
<feature type="region of interest" description="Disordered" evidence="10">
    <location>
        <begin position="264"/>
        <end position="297"/>
    </location>
</feature>
<dbReference type="GO" id="GO:0006270">
    <property type="term" value="P:DNA replication initiation"/>
    <property type="evidence" value="ECO:0007669"/>
    <property type="project" value="UniProtKB-UniRule"/>
</dbReference>
<evidence type="ECO:0000256" key="9">
    <source>
        <dbReference type="SAM" id="Coils"/>
    </source>
</evidence>
<dbReference type="OrthoDB" id="8775810at2759"/>
<dbReference type="HOGENOM" id="CLU_033089_0_0_1"/>
<evidence type="ECO:0000313" key="12">
    <source>
        <dbReference type="Proteomes" id="UP000053617"/>
    </source>
</evidence>
<evidence type="ECO:0000256" key="6">
    <source>
        <dbReference type="ARBA" id="ARBA00023306"/>
    </source>
</evidence>
<dbReference type="RefSeq" id="XP_013268190.1">
    <property type="nucleotide sequence ID" value="XM_013412736.1"/>
</dbReference>
<keyword evidence="9" id="KW-0175">Coiled coil</keyword>
<evidence type="ECO:0000256" key="10">
    <source>
        <dbReference type="SAM" id="MobiDB-lite"/>
    </source>
</evidence>
<dbReference type="AlphaFoldDB" id="A0A0D2I5J8"/>
<dbReference type="GO" id="GO:0000727">
    <property type="term" value="P:double-strand break repair via break-induced replication"/>
    <property type="evidence" value="ECO:0007669"/>
    <property type="project" value="TreeGrafter"/>
</dbReference>
<dbReference type="EMBL" id="KN847482">
    <property type="protein sequence ID" value="KIX01054.1"/>
    <property type="molecule type" value="Genomic_DNA"/>
</dbReference>
<dbReference type="Pfam" id="PF11719">
    <property type="entry name" value="Drc1-Sld2"/>
    <property type="match status" value="1"/>
</dbReference>
<dbReference type="GO" id="GO:0003688">
    <property type="term" value="F:DNA replication origin binding"/>
    <property type="evidence" value="ECO:0007669"/>
    <property type="project" value="TreeGrafter"/>
</dbReference>
<feature type="compositionally biased region" description="Acidic residues" evidence="10">
    <location>
        <begin position="491"/>
        <end position="507"/>
    </location>
</feature>
<evidence type="ECO:0000256" key="4">
    <source>
        <dbReference type="ARBA" id="ARBA00022705"/>
    </source>
</evidence>
<feature type="compositionally biased region" description="Basic and acidic residues" evidence="10">
    <location>
        <begin position="474"/>
        <end position="489"/>
    </location>
</feature>
<feature type="region of interest" description="Disordered" evidence="10">
    <location>
        <begin position="587"/>
        <end position="606"/>
    </location>
</feature>
<feature type="compositionally biased region" description="Basic and acidic residues" evidence="10">
    <location>
        <begin position="518"/>
        <end position="528"/>
    </location>
</feature>
<comment type="subcellular location">
    <subcellularLocation>
        <location evidence="1 8">Nucleus</location>
    </subcellularLocation>
</comment>
<keyword evidence="12" id="KW-1185">Reference proteome</keyword>
<feature type="compositionally biased region" description="Polar residues" evidence="10">
    <location>
        <begin position="462"/>
        <end position="472"/>
    </location>
</feature>
<organism evidence="11 12">
    <name type="scientific">Rhinocladiella mackenziei CBS 650.93</name>
    <dbReference type="NCBI Taxonomy" id="1442369"/>
    <lineage>
        <taxon>Eukaryota</taxon>
        <taxon>Fungi</taxon>
        <taxon>Dikarya</taxon>
        <taxon>Ascomycota</taxon>
        <taxon>Pezizomycotina</taxon>
        <taxon>Eurotiomycetes</taxon>
        <taxon>Chaetothyriomycetidae</taxon>
        <taxon>Chaetothyriales</taxon>
        <taxon>Herpotrichiellaceae</taxon>
        <taxon>Rhinocladiella</taxon>
    </lineage>
</organism>
<evidence type="ECO:0000256" key="5">
    <source>
        <dbReference type="ARBA" id="ARBA00023242"/>
    </source>
</evidence>
<evidence type="ECO:0000256" key="7">
    <source>
        <dbReference type="ARBA" id="ARBA00025253"/>
    </source>
</evidence>
<comment type="similarity">
    <text evidence="2 8">Belongs to the SLD2 family.</text>
</comment>
<feature type="region of interest" description="Disordered" evidence="10">
    <location>
        <begin position="310"/>
        <end position="333"/>
    </location>
</feature>
<dbReference type="GO" id="GO:0031261">
    <property type="term" value="C:DNA replication preinitiation complex"/>
    <property type="evidence" value="ECO:0007669"/>
    <property type="project" value="TreeGrafter"/>
</dbReference>
<dbReference type="InterPro" id="IPR021110">
    <property type="entry name" value="DNA_rep_checkpnt_protein"/>
</dbReference>
<feature type="coiled-coil region" evidence="9">
    <location>
        <begin position="13"/>
        <end position="40"/>
    </location>
</feature>
<keyword evidence="5 8" id="KW-0539">Nucleus</keyword>
<dbReference type="Gene3D" id="1.10.10.1460">
    <property type="match status" value="1"/>
</dbReference>
<evidence type="ECO:0000313" key="11">
    <source>
        <dbReference type="EMBL" id="KIX01054.1"/>
    </source>
</evidence>